<dbReference type="Proteomes" id="UP000183843">
    <property type="component" value="Unassembled WGS sequence"/>
</dbReference>
<name>A0A1I0YSE4_SELRU</name>
<keyword evidence="2" id="KW-0812">Transmembrane</keyword>
<dbReference type="EMBL" id="FOJX01000020">
    <property type="protein sequence ID" value="SFB16309.1"/>
    <property type="molecule type" value="Genomic_DNA"/>
</dbReference>
<keyword evidence="2" id="KW-0472">Membrane</keyword>
<evidence type="ECO:0000313" key="4">
    <source>
        <dbReference type="Proteomes" id="UP000183843"/>
    </source>
</evidence>
<proteinExistence type="predicted"/>
<sequence length="292" mass="33144">MSTFFGLVTLLAMVAGGYFLVRLIICFIKGDDKAFYSKRLGIAFAVFLIGGVGAAATQTPEQKAAYEAQRQAQEQEKQQKLAEKEAAEAKKESIKEQPAKEKEHDIDVLTRAGHPKYYGSVKESHKVWKDLEDTEKIIFGDSKGNSVDKAIISMSAYKDEDLIRSISIDFTKFDAAPPSDLDSILRLTAEYIPFDVLDQYYQYGGSKKIVSNDTDKPRKECYVISYHLTPNGKDGYYKKEHQYSGSVDVIITYTDNTPQYINIQFGTPKWMGFLSKNGYHSEEWNCNLYDYR</sequence>
<feature type="region of interest" description="Disordered" evidence="1">
    <location>
        <begin position="65"/>
        <end position="104"/>
    </location>
</feature>
<evidence type="ECO:0000256" key="1">
    <source>
        <dbReference type="SAM" id="MobiDB-lite"/>
    </source>
</evidence>
<reference evidence="3 4" key="1">
    <citation type="submission" date="2016-10" db="EMBL/GenBank/DDBJ databases">
        <authorList>
            <person name="de Groot N.N."/>
        </authorList>
    </citation>
    <scope>NUCLEOTIDE SEQUENCE [LARGE SCALE GENOMIC DNA]</scope>
    <source>
        <strain evidence="3 4">L14</strain>
    </source>
</reference>
<feature type="transmembrane region" description="Helical" evidence="2">
    <location>
        <begin position="6"/>
        <end position="28"/>
    </location>
</feature>
<evidence type="ECO:0000313" key="3">
    <source>
        <dbReference type="EMBL" id="SFB16309.1"/>
    </source>
</evidence>
<dbReference type="AlphaFoldDB" id="A0A1I0YSE4"/>
<dbReference type="RefSeq" id="WP_177188272.1">
    <property type="nucleotide sequence ID" value="NZ_FOJX01000020.1"/>
</dbReference>
<evidence type="ECO:0000256" key="2">
    <source>
        <dbReference type="SAM" id="Phobius"/>
    </source>
</evidence>
<protein>
    <submittedName>
        <fullName evidence="3">Uncharacterized protein</fullName>
    </submittedName>
</protein>
<gene>
    <name evidence="3" type="ORF">SAMN05216587_1204</name>
</gene>
<feature type="compositionally biased region" description="Basic and acidic residues" evidence="1">
    <location>
        <begin position="73"/>
        <end position="104"/>
    </location>
</feature>
<organism evidence="3 4">
    <name type="scientific">Selenomonas ruminantium</name>
    <dbReference type="NCBI Taxonomy" id="971"/>
    <lineage>
        <taxon>Bacteria</taxon>
        <taxon>Bacillati</taxon>
        <taxon>Bacillota</taxon>
        <taxon>Negativicutes</taxon>
        <taxon>Selenomonadales</taxon>
        <taxon>Selenomonadaceae</taxon>
        <taxon>Selenomonas</taxon>
    </lineage>
</organism>
<accession>A0A1I0YSE4</accession>
<keyword evidence="2" id="KW-1133">Transmembrane helix</keyword>
<feature type="transmembrane region" description="Helical" evidence="2">
    <location>
        <begin position="40"/>
        <end position="57"/>
    </location>
</feature>